<organism evidence="1 2">
    <name type="scientific">Paracoccus amoyensis</name>
    <dbReference type="NCBI Taxonomy" id="2760093"/>
    <lineage>
        <taxon>Bacteria</taxon>
        <taxon>Pseudomonadati</taxon>
        <taxon>Pseudomonadota</taxon>
        <taxon>Alphaproteobacteria</taxon>
        <taxon>Rhodobacterales</taxon>
        <taxon>Paracoccaceae</taxon>
        <taxon>Paracoccus</taxon>
    </lineage>
</organism>
<comment type="caution">
    <text evidence="1">The sequence shown here is derived from an EMBL/GenBank/DDBJ whole genome shotgun (WGS) entry which is preliminary data.</text>
</comment>
<keyword evidence="2" id="KW-1185">Reference proteome</keyword>
<dbReference type="Proteomes" id="UP000608594">
    <property type="component" value="Unassembled WGS sequence"/>
</dbReference>
<evidence type="ECO:0000313" key="2">
    <source>
        <dbReference type="Proteomes" id="UP000608594"/>
    </source>
</evidence>
<protein>
    <submittedName>
        <fullName evidence="1">Uncharacterized protein</fullName>
    </submittedName>
</protein>
<accession>A0A926G5X5</accession>
<name>A0A926G5X5_9RHOB</name>
<dbReference type="AlphaFoldDB" id="A0A926G5X5"/>
<evidence type="ECO:0000313" key="1">
    <source>
        <dbReference type="EMBL" id="MBC9245163.1"/>
    </source>
</evidence>
<gene>
    <name evidence="1" type="ORF">H4P12_00180</name>
</gene>
<reference evidence="1" key="1">
    <citation type="submission" date="2020-08" db="EMBL/GenBank/DDBJ databases">
        <title>Paracoccus amoyensis sp. nov., isolated from the surface seawater at coast of Xiamen, Fujian.</title>
        <authorList>
            <person name="Lyu L."/>
        </authorList>
    </citation>
    <scope>NUCLEOTIDE SEQUENCE</scope>
    <source>
        <strain evidence="1">11-3</strain>
    </source>
</reference>
<dbReference type="EMBL" id="JACOQL010000001">
    <property type="protein sequence ID" value="MBC9245163.1"/>
    <property type="molecule type" value="Genomic_DNA"/>
</dbReference>
<proteinExistence type="predicted"/>
<sequence>MIITRIAMRTGMNLNWIFDPVTAWRRKEPLDIFCKFGIYGKNPEVMTWTALPHG</sequence>